<dbReference type="RefSeq" id="WP_376850132.1">
    <property type="nucleotide sequence ID" value="NZ_JBHSMF010000006.1"/>
</dbReference>
<evidence type="ECO:0000313" key="3">
    <source>
        <dbReference type="Proteomes" id="UP001596037"/>
    </source>
</evidence>
<dbReference type="Proteomes" id="UP001596037">
    <property type="component" value="Unassembled WGS sequence"/>
</dbReference>
<evidence type="ECO:0000256" key="1">
    <source>
        <dbReference type="SAM" id="MobiDB-lite"/>
    </source>
</evidence>
<name>A0ABW0NGM8_9BURK</name>
<evidence type="ECO:0000313" key="2">
    <source>
        <dbReference type="EMBL" id="MFC5498069.1"/>
    </source>
</evidence>
<reference evidence="3" key="1">
    <citation type="journal article" date="2019" name="Int. J. Syst. Evol. Microbiol.">
        <title>The Global Catalogue of Microorganisms (GCM) 10K type strain sequencing project: providing services to taxonomists for standard genome sequencing and annotation.</title>
        <authorList>
            <consortium name="The Broad Institute Genomics Platform"/>
            <consortium name="The Broad Institute Genome Sequencing Center for Infectious Disease"/>
            <person name="Wu L."/>
            <person name="Ma J."/>
        </authorList>
    </citation>
    <scope>NUCLEOTIDE SEQUENCE [LARGE SCALE GENOMIC DNA]</scope>
    <source>
        <strain evidence="3">CCUG 57401</strain>
    </source>
</reference>
<keyword evidence="3" id="KW-1185">Reference proteome</keyword>
<organism evidence="2 3">
    <name type="scientific">Caenimonas terrae</name>
    <dbReference type="NCBI Taxonomy" id="696074"/>
    <lineage>
        <taxon>Bacteria</taxon>
        <taxon>Pseudomonadati</taxon>
        <taxon>Pseudomonadota</taxon>
        <taxon>Betaproteobacteria</taxon>
        <taxon>Burkholderiales</taxon>
        <taxon>Comamonadaceae</taxon>
        <taxon>Caenimonas</taxon>
    </lineage>
</organism>
<protein>
    <submittedName>
        <fullName evidence="2">Uncharacterized protein</fullName>
    </submittedName>
</protein>
<comment type="caution">
    <text evidence="2">The sequence shown here is derived from an EMBL/GenBank/DDBJ whole genome shotgun (WGS) entry which is preliminary data.</text>
</comment>
<accession>A0ABW0NGM8</accession>
<proteinExistence type="predicted"/>
<sequence length="102" mass="11154">MVEKALYGITAVRYSGSQVVGAMMGLIDSAHERWDLRPSPARVVEVIDRMVEGDRVVSMFPDDEGRLAPGPEIKVDLLPEGTETLTLDDDAPGRSLGDLPRF</sequence>
<gene>
    <name evidence="2" type="ORF">ACFPOE_11035</name>
</gene>
<dbReference type="EMBL" id="JBHSMF010000006">
    <property type="protein sequence ID" value="MFC5498069.1"/>
    <property type="molecule type" value="Genomic_DNA"/>
</dbReference>
<feature type="region of interest" description="Disordered" evidence="1">
    <location>
        <begin position="82"/>
        <end position="102"/>
    </location>
</feature>